<dbReference type="AlphaFoldDB" id="A0A6M3KHB1"/>
<proteinExistence type="predicted"/>
<gene>
    <name evidence="2" type="ORF">MM415A00550_0011</name>
    <name evidence="1" type="ORF">MM415B00794_0023</name>
</gene>
<sequence length="88" mass="10248">MKDLCLQTNNFHREIEAENQRQLDKWGIQDRDPFEWLGFALEELGETSDAISEHRFRGGNREAVVTEAIQTATLCIKIAEMFRHTKVI</sequence>
<organism evidence="2">
    <name type="scientific">viral metagenome</name>
    <dbReference type="NCBI Taxonomy" id="1070528"/>
    <lineage>
        <taxon>unclassified sequences</taxon>
        <taxon>metagenomes</taxon>
        <taxon>organismal metagenomes</taxon>
    </lineage>
</organism>
<evidence type="ECO:0000313" key="2">
    <source>
        <dbReference type="EMBL" id="QJA81379.1"/>
    </source>
</evidence>
<dbReference type="EMBL" id="MT141469">
    <property type="protein sequence ID" value="QJA62367.1"/>
    <property type="molecule type" value="Genomic_DNA"/>
</dbReference>
<name>A0A6M3KHB1_9ZZZZ</name>
<dbReference type="EMBL" id="MT142457">
    <property type="protein sequence ID" value="QJA81379.1"/>
    <property type="molecule type" value="Genomic_DNA"/>
</dbReference>
<evidence type="ECO:0000313" key="1">
    <source>
        <dbReference type="EMBL" id="QJA62367.1"/>
    </source>
</evidence>
<protein>
    <submittedName>
        <fullName evidence="2">Uncharacterized protein</fullName>
    </submittedName>
</protein>
<accession>A0A6M3KHB1</accession>
<reference evidence="2" key="1">
    <citation type="submission" date="2020-03" db="EMBL/GenBank/DDBJ databases">
        <title>The deep terrestrial virosphere.</title>
        <authorList>
            <person name="Holmfeldt K."/>
            <person name="Nilsson E."/>
            <person name="Simone D."/>
            <person name="Lopez-Fernandez M."/>
            <person name="Wu X."/>
            <person name="de Brujin I."/>
            <person name="Lundin D."/>
            <person name="Andersson A."/>
            <person name="Bertilsson S."/>
            <person name="Dopson M."/>
        </authorList>
    </citation>
    <scope>NUCLEOTIDE SEQUENCE</scope>
    <source>
        <strain evidence="2">MM415A00550</strain>
        <strain evidence="1">MM415B00794</strain>
    </source>
</reference>